<keyword evidence="6" id="KW-0325">Glycoprotein</keyword>
<keyword evidence="7" id="KW-0472">Membrane</keyword>
<dbReference type="Pfam" id="PF00884">
    <property type="entry name" value="Sulfatase"/>
    <property type="match status" value="1"/>
</dbReference>
<keyword evidence="7" id="KW-0812">Transmembrane</keyword>
<dbReference type="FunFam" id="3.40.720.10:FF:000007">
    <property type="entry name" value="Arylsulfatase family, member J"/>
    <property type="match status" value="1"/>
</dbReference>
<evidence type="ECO:0000259" key="8">
    <source>
        <dbReference type="Pfam" id="PF00884"/>
    </source>
</evidence>
<feature type="transmembrane region" description="Helical" evidence="7">
    <location>
        <begin position="6"/>
        <end position="26"/>
    </location>
</feature>
<dbReference type="Proteomes" id="UP000694845">
    <property type="component" value="Unplaced"/>
</dbReference>
<organism evidence="9 10">
    <name type="scientific">Acanthaster planci</name>
    <name type="common">Crown-of-thorns starfish</name>
    <dbReference type="NCBI Taxonomy" id="133434"/>
    <lineage>
        <taxon>Eukaryota</taxon>
        <taxon>Metazoa</taxon>
        <taxon>Echinodermata</taxon>
        <taxon>Eleutherozoa</taxon>
        <taxon>Asterozoa</taxon>
        <taxon>Asteroidea</taxon>
        <taxon>Valvatacea</taxon>
        <taxon>Valvatida</taxon>
        <taxon>Acanthasteridae</taxon>
        <taxon>Acanthaster</taxon>
    </lineage>
</organism>
<evidence type="ECO:0000256" key="7">
    <source>
        <dbReference type="SAM" id="Phobius"/>
    </source>
</evidence>
<evidence type="ECO:0000256" key="3">
    <source>
        <dbReference type="ARBA" id="ARBA00022723"/>
    </source>
</evidence>
<name>A0A8B7Y7P2_ACAPL</name>
<dbReference type="InterPro" id="IPR024607">
    <property type="entry name" value="Sulfatase_CS"/>
</dbReference>
<comment type="similarity">
    <text evidence="2">Belongs to the sulfatase family.</text>
</comment>
<keyword evidence="5" id="KW-0106">Calcium</keyword>
<evidence type="ECO:0000256" key="1">
    <source>
        <dbReference type="ARBA" id="ARBA00001913"/>
    </source>
</evidence>
<protein>
    <submittedName>
        <fullName evidence="10">Arylsulfatase B-like isoform X1</fullName>
    </submittedName>
</protein>
<proteinExistence type="inferred from homology"/>
<dbReference type="CDD" id="cd16029">
    <property type="entry name" value="4-S"/>
    <property type="match status" value="1"/>
</dbReference>
<dbReference type="Gene3D" id="3.30.1120.10">
    <property type="match status" value="1"/>
</dbReference>
<dbReference type="InterPro" id="IPR047115">
    <property type="entry name" value="ARSB"/>
</dbReference>
<dbReference type="AlphaFoldDB" id="A0A8B7Y7P2"/>
<gene>
    <name evidence="10" type="primary">LOC110978032</name>
</gene>
<evidence type="ECO:0000313" key="10">
    <source>
        <dbReference type="RefSeq" id="XP_022088360.1"/>
    </source>
</evidence>
<evidence type="ECO:0000256" key="2">
    <source>
        <dbReference type="ARBA" id="ARBA00008779"/>
    </source>
</evidence>
<comment type="cofactor">
    <cofactor evidence="1">
        <name>Ca(2+)</name>
        <dbReference type="ChEBI" id="CHEBI:29108"/>
    </cofactor>
</comment>
<dbReference type="GO" id="GO:0008484">
    <property type="term" value="F:sulfuric ester hydrolase activity"/>
    <property type="evidence" value="ECO:0007669"/>
    <property type="project" value="InterPro"/>
</dbReference>
<keyword evidence="3" id="KW-0479">Metal-binding</keyword>
<keyword evidence="4" id="KW-0378">Hydrolase</keyword>
<dbReference type="RefSeq" id="XP_022088360.1">
    <property type="nucleotide sequence ID" value="XM_022232668.1"/>
</dbReference>
<dbReference type="InterPro" id="IPR000917">
    <property type="entry name" value="Sulfatase_N"/>
</dbReference>
<dbReference type="GeneID" id="110978032"/>
<dbReference type="SUPFAM" id="SSF53649">
    <property type="entry name" value="Alkaline phosphatase-like"/>
    <property type="match status" value="1"/>
</dbReference>
<evidence type="ECO:0000256" key="6">
    <source>
        <dbReference type="ARBA" id="ARBA00023180"/>
    </source>
</evidence>
<feature type="domain" description="Sulfatase N-terminal" evidence="8">
    <location>
        <begin position="76"/>
        <end position="381"/>
    </location>
</feature>
<dbReference type="OrthoDB" id="103349at2759"/>
<dbReference type="PANTHER" id="PTHR10342:SF274">
    <property type="entry name" value="ARYLSULFATASE B"/>
    <property type="match status" value="1"/>
</dbReference>
<dbReference type="GO" id="GO:0046872">
    <property type="term" value="F:metal ion binding"/>
    <property type="evidence" value="ECO:0007669"/>
    <property type="project" value="UniProtKB-KW"/>
</dbReference>
<sequence length="548" mass="63492">MEIKQLIFLCVLLFVVIFFILANVLYVNKYVGVLKKVKGRIPSNIRKPIRGVIRDKHRNDMSKHPKTDLRNDTKQPNVILILADDYGYYDIGYHGSEIKTPVLDRLAAEGVKLTNYYVQPICTPTRTQLLTGRYQIHTGFQHSLIWPYMPSCLPLDEITVAQKLKELGYSTHLIGKWHLGLYKKACWPTRRGFDTFFGFLLGSEDYYEHQRFDDFDFRDQEELAWSYQGQYATHLFAKRAQDIIARHDKHKPFFMFFSNQAVHAPLQVPSQYLRQYAHIKNRNRKLYAGMTTCMDEAIGNVTETLQEHGLWNNTVLIFSTDNGGDPRLGASNWPLRGGKRTLWEGGVRGIGFVHSPLLHPRVRGTQNRELIHVSDWFPTIVTGLAGGKLNGPKPLDGYNMWDTIRFGSPSPRNEILHNIDPFEGHDHPFTDSLYNNFTFTLKMRSAIRVGDWKLLTGPVGEPRNWIPPVESRLKPEQPHDPPDQTVWLFNIRDDPYERYDKSAERPDIVEVLITRLQEHYTSSVPIIYPPDDPKAEPKLHNNTWTNWE</sequence>
<dbReference type="InterPro" id="IPR017850">
    <property type="entry name" value="Alkaline_phosphatase_core_sf"/>
</dbReference>
<dbReference type="PANTHER" id="PTHR10342">
    <property type="entry name" value="ARYLSULFATASE"/>
    <property type="match status" value="1"/>
</dbReference>
<keyword evidence="9" id="KW-1185">Reference proteome</keyword>
<dbReference type="KEGG" id="aplc:110978032"/>
<dbReference type="OMA" id="QHRFRSM"/>
<evidence type="ECO:0000313" key="9">
    <source>
        <dbReference type="Proteomes" id="UP000694845"/>
    </source>
</evidence>
<evidence type="ECO:0000256" key="5">
    <source>
        <dbReference type="ARBA" id="ARBA00022837"/>
    </source>
</evidence>
<keyword evidence="7" id="KW-1133">Transmembrane helix</keyword>
<dbReference type="PROSITE" id="PS00149">
    <property type="entry name" value="SULFATASE_2"/>
    <property type="match status" value="1"/>
</dbReference>
<evidence type="ECO:0000256" key="4">
    <source>
        <dbReference type="ARBA" id="ARBA00022801"/>
    </source>
</evidence>
<dbReference type="Gene3D" id="3.40.720.10">
    <property type="entry name" value="Alkaline Phosphatase, subunit A"/>
    <property type="match status" value="1"/>
</dbReference>
<dbReference type="PROSITE" id="PS00523">
    <property type="entry name" value="SULFATASE_1"/>
    <property type="match status" value="1"/>
</dbReference>
<accession>A0A8B7Y7P2</accession>
<reference evidence="10" key="1">
    <citation type="submission" date="2025-08" db="UniProtKB">
        <authorList>
            <consortium name="RefSeq"/>
        </authorList>
    </citation>
    <scope>IDENTIFICATION</scope>
</reference>